<organism evidence="1 2">
    <name type="scientific">Dioscorea alata</name>
    <name type="common">Purple yam</name>
    <dbReference type="NCBI Taxonomy" id="55571"/>
    <lineage>
        <taxon>Eukaryota</taxon>
        <taxon>Viridiplantae</taxon>
        <taxon>Streptophyta</taxon>
        <taxon>Embryophyta</taxon>
        <taxon>Tracheophyta</taxon>
        <taxon>Spermatophyta</taxon>
        <taxon>Magnoliopsida</taxon>
        <taxon>Liliopsida</taxon>
        <taxon>Dioscoreales</taxon>
        <taxon>Dioscoreaceae</taxon>
        <taxon>Dioscorea</taxon>
    </lineage>
</organism>
<keyword evidence="2" id="KW-1185">Reference proteome</keyword>
<gene>
    <name evidence="1" type="ORF">IHE45_08G141200</name>
</gene>
<name>A0ACB7VNI6_DIOAL</name>
<protein>
    <submittedName>
        <fullName evidence="1">RNI-like protein</fullName>
    </submittedName>
</protein>
<comment type="caution">
    <text evidence="1">The sequence shown here is derived from an EMBL/GenBank/DDBJ whole genome shotgun (WGS) entry which is preliminary data.</text>
</comment>
<feature type="non-terminal residue" evidence="1">
    <location>
        <position position="301"/>
    </location>
</feature>
<dbReference type="Proteomes" id="UP000827976">
    <property type="component" value="Chromosome 8"/>
</dbReference>
<evidence type="ECO:0000313" key="1">
    <source>
        <dbReference type="EMBL" id="KAH7675535.1"/>
    </source>
</evidence>
<evidence type="ECO:0000313" key="2">
    <source>
        <dbReference type="Proteomes" id="UP000827976"/>
    </source>
</evidence>
<reference evidence="2" key="1">
    <citation type="journal article" date="2022" name="Nat. Commun.">
        <title>Chromosome evolution and the genetic basis of agronomically important traits in greater yam.</title>
        <authorList>
            <person name="Bredeson J.V."/>
            <person name="Lyons J.B."/>
            <person name="Oniyinde I.O."/>
            <person name="Okereke N.R."/>
            <person name="Kolade O."/>
            <person name="Nnabue I."/>
            <person name="Nwadili C.O."/>
            <person name="Hribova E."/>
            <person name="Parker M."/>
            <person name="Nwogha J."/>
            <person name="Shu S."/>
            <person name="Carlson J."/>
            <person name="Kariba R."/>
            <person name="Muthemba S."/>
            <person name="Knop K."/>
            <person name="Barton G.J."/>
            <person name="Sherwood A.V."/>
            <person name="Lopez-Montes A."/>
            <person name="Asiedu R."/>
            <person name="Jamnadass R."/>
            <person name="Muchugi A."/>
            <person name="Goodstein D."/>
            <person name="Egesi C.N."/>
            <person name="Featherston J."/>
            <person name="Asfaw A."/>
            <person name="Simpson G.G."/>
            <person name="Dolezel J."/>
            <person name="Hendre P.S."/>
            <person name="Van Deynze A."/>
            <person name="Kumar P.L."/>
            <person name="Obidiegwu J.E."/>
            <person name="Bhattacharjee R."/>
            <person name="Rokhsar D.S."/>
        </authorList>
    </citation>
    <scope>NUCLEOTIDE SEQUENCE [LARGE SCALE GENOMIC DNA]</scope>
    <source>
        <strain evidence="2">cv. TDa95/00328</strain>
    </source>
</reference>
<proteinExistence type="predicted"/>
<sequence length="301" mass="34891">MKRRRQQQHKSRSRKKAKTGRGNQNDAERFSHLPDELCISILSKLTALDAVRTSILSKRWKDLWMSATSLKFDYRQFPNSMDKNSKFIELICQWDTTFCLQLWDFKEEIPNIRRWISFTLRRFVQELELFIHRNTLNRLPDELFTRESLTVLSLTMLDNVLELPSSITLPNVRTPHLGLMAFQSCPKLEYLGMSSCSMYGMEILNICSSELQNLSLSNCRHFSSCETNISAPKLQSFRHHCHIGHIFSLENLCTIRKVEIGVFDVAPATTCDEEEANRRTVKILHGLENVRTLTLSSGCTE</sequence>
<dbReference type="EMBL" id="CM037018">
    <property type="protein sequence ID" value="KAH7675535.1"/>
    <property type="molecule type" value="Genomic_DNA"/>
</dbReference>
<accession>A0ACB7VNI6</accession>